<accession>A0A9E7RXY8</accession>
<feature type="transmembrane region" description="Helical" evidence="1">
    <location>
        <begin position="337"/>
        <end position="354"/>
    </location>
</feature>
<feature type="transmembrane region" description="Helical" evidence="1">
    <location>
        <begin position="111"/>
        <end position="141"/>
    </location>
</feature>
<gene>
    <name evidence="3" type="ORF">N5910_03955</name>
</gene>
<feature type="transmembrane region" description="Helical" evidence="1">
    <location>
        <begin position="366"/>
        <end position="387"/>
    </location>
</feature>
<keyword evidence="1" id="KW-0812">Transmembrane</keyword>
<keyword evidence="1" id="KW-0472">Membrane</keyword>
<dbReference type="InterPro" id="IPR038731">
    <property type="entry name" value="RgtA/B/C-like"/>
</dbReference>
<dbReference type="Proteomes" id="UP001065373">
    <property type="component" value="Chromosome"/>
</dbReference>
<organism evidence="3">
    <name type="scientific">Methanothermobacter wolfeii</name>
    <name type="common">Methanobacterium wolfei</name>
    <dbReference type="NCBI Taxonomy" id="145261"/>
    <lineage>
        <taxon>Archaea</taxon>
        <taxon>Methanobacteriati</taxon>
        <taxon>Methanobacteriota</taxon>
        <taxon>Methanomada group</taxon>
        <taxon>Methanobacteria</taxon>
        <taxon>Methanobacteriales</taxon>
        <taxon>Methanobacteriaceae</taxon>
        <taxon>Methanothermobacter</taxon>
    </lineage>
</organism>
<dbReference type="Pfam" id="PF13231">
    <property type="entry name" value="PMT_2"/>
    <property type="match status" value="1"/>
</dbReference>
<feature type="domain" description="Glycosyltransferase RgtA/B/C/D-like" evidence="2">
    <location>
        <begin position="16"/>
        <end position="162"/>
    </location>
</feature>
<dbReference type="AlphaFoldDB" id="A0A9E7RXY8"/>
<feature type="transmembrane region" description="Helical" evidence="1">
    <location>
        <begin position="231"/>
        <end position="254"/>
    </location>
</feature>
<feature type="transmembrane region" description="Helical" evidence="1">
    <location>
        <begin position="36"/>
        <end position="55"/>
    </location>
</feature>
<proteinExistence type="predicted"/>
<dbReference type="RefSeq" id="WP_261599817.1">
    <property type="nucleotide sequence ID" value="NZ_CP104550.1"/>
</dbReference>
<dbReference type="GeneID" id="75106377"/>
<sequence>MRMAHLGPADTLYLSPFFPAVLSVLFMLGLTGEPTVFSAAAAFYIAGVTGLYLLLRLRFSEMESLAGSISFASFSIILSWAATGALDVPAASLSIWAVYLALLGRRKDPRFYCLALPVAMAAFLTRYTSGLMLLPLAIIIFTDPEFRSKLGELLAGTGLGILLYLPFAYFFYRNVKTPFPFLKQAAGTATGSATSINPGYSLDPLYYLKHFPEYISALPSQDYLHVINPSIAGPTAVAFIIIGFLLAGMVILLWNNRDLASMTGLREKVLFILLSILMVATFGRVSFVVSEIILLLWALSVARMAGDRENTDMNLAMAVWFLSYLFMHSFHPVKVDRYLITVMPAVAYGISLSIRETAGIIRWKHASDVLSALVALLMLTSAINYLAGMPDSYGIVEAEKEAAAWLMEHDPAYSERIIASDRGPAFTWYLGKYVFTRKMHPDRMELCIEYFRDLNPDYYIYWTDETPLPSGYRVIYSRRGVAVAERMNMTG</sequence>
<feature type="transmembrane region" description="Helical" evidence="1">
    <location>
        <begin position="269"/>
        <end position="302"/>
    </location>
</feature>
<evidence type="ECO:0000259" key="2">
    <source>
        <dbReference type="Pfam" id="PF13231"/>
    </source>
</evidence>
<protein>
    <submittedName>
        <fullName evidence="3">Glycosyltransferase family 39 protein</fullName>
    </submittedName>
</protein>
<keyword evidence="1" id="KW-1133">Transmembrane helix</keyword>
<feature type="transmembrane region" description="Helical" evidence="1">
    <location>
        <begin position="314"/>
        <end position="331"/>
    </location>
</feature>
<evidence type="ECO:0000256" key="1">
    <source>
        <dbReference type="SAM" id="Phobius"/>
    </source>
</evidence>
<evidence type="ECO:0000313" key="3">
    <source>
        <dbReference type="EMBL" id="UXH32444.1"/>
    </source>
</evidence>
<dbReference type="EMBL" id="CP104550">
    <property type="protein sequence ID" value="UXH32444.1"/>
    <property type="molecule type" value="Genomic_DNA"/>
</dbReference>
<feature type="transmembrane region" description="Helical" evidence="1">
    <location>
        <begin position="12"/>
        <end position="30"/>
    </location>
</feature>
<reference evidence="3" key="1">
    <citation type="submission" date="2022-09" db="EMBL/GenBank/DDBJ databases">
        <title>Characterization of three MwoI isoschizomers from sequenced genome and metagenomes.</title>
        <authorList>
            <person name="Fomenkov A."/>
            <person name="Xu S.Y."/>
            <person name="Roberts R.J."/>
        </authorList>
    </citation>
    <scope>NUCLEOTIDE SEQUENCE</scope>
    <source>
        <strain evidence="3">DSM 2970</strain>
    </source>
</reference>
<name>A0A9E7RXY8_METWO</name>
<feature type="transmembrane region" description="Helical" evidence="1">
    <location>
        <begin position="153"/>
        <end position="172"/>
    </location>
</feature>